<evidence type="ECO:0000256" key="1">
    <source>
        <dbReference type="SAM" id="MobiDB-lite"/>
    </source>
</evidence>
<evidence type="ECO:0000313" key="3">
    <source>
        <dbReference type="Proteomes" id="UP001189624"/>
    </source>
</evidence>
<feature type="region of interest" description="Disordered" evidence="1">
    <location>
        <begin position="1"/>
        <end position="55"/>
    </location>
</feature>
<feature type="compositionally biased region" description="Basic and acidic residues" evidence="1">
    <location>
        <begin position="36"/>
        <end position="53"/>
    </location>
</feature>
<reference evidence="2" key="1">
    <citation type="submission" date="2023-10" db="EMBL/GenBank/DDBJ databases">
        <authorList>
            <person name="Domelevo Entfellner J.-B."/>
        </authorList>
    </citation>
    <scope>NUCLEOTIDE SEQUENCE</scope>
</reference>
<gene>
    <name evidence="2" type="ORF">AYBTSS11_LOCUS29225</name>
</gene>
<accession>A0AA86W291</accession>
<dbReference type="Proteomes" id="UP001189624">
    <property type="component" value="Chromosome 10"/>
</dbReference>
<evidence type="ECO:0000313" key="2">
    <source>
        <dbReference type="EMBL" id="CAJ1977079.1"/>
    </source>
</evidence>
<dbReference type="Gramene" id="rna-AYBTSS11_LOCUS29225">
    <property type="protein sequence ID" value="CAJ1977079.1"/>
    <property type="gene ID" value="gene-AYBTSS11_LOCUS29225"/>
</dbReference>
<feature type="compositionally biased region" description="Polar residues" evidence="1">
    <location>
        <begin position="1"/>
        <end position="17"/>
    </location>
</feature>
<dbReference type="EMBL" id="OY731407">
    <property type="protein sequence ID" value="CAJ1977079.1"/>
    <property type="molecule type" value="Genomic_DNA"/>
</dbReference>
<dbReference type="InterPro" id="IPR038945">
    <property type="entry name" value="MBD13-like"/>
</dbReference>
<protein>
    <submittedName>
        <fullName evidence="2">Uncharacterized protein</fullName>
    </submittedName>
</protein>
<name>A0AA86W291_9FABA</name>
<dbReference type="PANTHER" id="PTHR34067">
    <property type="entry name" value="OS04G0193200 PROTEIN"/>
    <property type="match status" value="1"/>
</dbReference>
<sequence>MKPTNTVSMNQNSSLDALTNDHHHVSVRSSQCGVAPEKHVTQNAETKLETGKAEKRKYKRKREMNLPRRASNRLAGIKADPVQDLETIYGTRRVAKKRKGKFYFLPCEFRRTFEEYSFAQPLDELLSEPCIKFAVETLTGVKLEKYYSHTPSQVLHNSDAGEEGCKKVLLLPENQYAATAEIGEIGKGKENSGVSSEMPLYASFMDPRVEYSIQTQHYPFRHYL</sequence>
<dbReference type="AlphaFoldDB" id="A0AA86W291"/>
<keyword evidence="3" id="KW-1185">Reference proteome</keyword>
<proteinExistence type="predicted"/>
<dbReference type="PANTHER" id="PTHR34067:SF24">
    <property type="entry name" value="METHYL-CPG-BINDING DOMAIN-CONTAINING PROTEIN 13"/>
    <property type="match status" value="1"/>
</dbReference>
<organism evidence="2 3">
    <name type="scientific">Sphenostylis stenocarpa</name>
    <dbReference type="NCBI Taxonomy" id="92480"/>
    <lineage>
        <taxon>Eukaryota</taxon>
        <taxon>Viridiplantae</taxon>
        <taxon>Streptophyta</taxon>
        <taxon>Embryophyta</taxon>
        <taxon>Tracheophyta</taxon>
        <taxon>Spermatophyta</taxon>
        <taxon>Magnoliopsida</taxon>
        <taxon>eudicotyledons</taxon>
        <taxon>Gunneridae</taxon>
        <taxon>Pentapetalae</taxon>
        <taxon>rosids</taxon>
        <taxon>fabids</taxon>
        <taxon>Fabales</taxon>
        <taxon>Fabaceae</taxon>
        <taxon>Papilionoideae</taxon>
        <taxon>50 kb inversion clade</taxon>
        <taxon>NPAAA clade</taxon>
        <taxon>indigoferoid/millettioid clade</taxon>
        <taxon>Phaseoleae</taxon>
        <taxon>Sphenostylis</taxon>
    </lineage>
</organism>